<dbReference type="RefSeq" id="WP_237608778.1">
    <property type="nucleotide sequence ID" value="NZ_JAIRBB010000010.1"/>
</dbReference>
<dbReference type="InterPro" id="IPR011250">
    <property type="entry name" value="OMP/PagP_B-barrel"/>
</dbReference>
<organism evidence="2 3">
    <name type="scientific">Aequorivita xiaoshiensis</name>
    <dbReference type="NCBI Taxonomy" id="2874476"/>
    <lineage>
        <taxon>Bacteria</taxon>
        <taxon>Pseudomonadati</taxon>
        <taxon>Bacteroidota</taxon>
        <taxon>Flavobacteriia</taxon>
        <taxon>Flavobacteriales</taxon>
        <taxon>Flavobacteriaceae</taxon>
        <taxon>Aequorivita</taxon>
    </lineage>
</organism>
<proteinExistence type="predicted"/>
<dbReference type="AlphaFoldDB" id="A0A9X1R4Q0"/>
<evidence type="ECO:0000313" key="3">
    <source>
        <dbReference type="Proteomes" id="UP001139462"/>
    </source>
</evidence>
<feature type="signal peptide" evidence="1">
    <location>
        <begin position="1"/>
        <end position="25"/>
    </location>
</feature>
<dbReference type="SUPFAM" id="SSF56925">
    <property type="entry name" value="OMPA-like"/>
    <property type="match status" value="1"/>
</dbReference>
<evidence type="ECO:0008006" key="4">
    <source>
        <dbReference type="Google" id="ProtNLM"/>
    </source>
</evidence>
<name>A0A9X1R4Q0_9FLAO</name>
<reference evidence="2" key="1">
    <citation type="submission" date="2021-09" db="EMBL/GenBank/DDBJ databases">
        <title>Genome of Aequorivita sp. strain F64183.</title>
        <authorList>
            <person name="Wang Y."/>
        </authorList>
    </citation>
    <scope>NUCLEOTIDE SEQUENCE</scope>
    <source>
        <strain evidence="2">F64183</strain>
    </source>
</reference>
<keyword evidence="3" id="KW-1185">Reference proteome</keyword>
<sequence length="222" mass="24685">MKLVNIKFLSIAAFLLIGITATAQKGDRQYNNWSIEAQTGYHVPLAPNKFVELGDYDGAFKQFQAGVRYMITEKYGVRAHYSFLNFENPEVQGGGVKYNRVAIEGVANVWKVANVEGEFKENIGLLFHLGAGVTFANPSTVTGTDHIGNIIVGFTPQFRITDNIALFADFSYMANIKQHYSYGGELFDLGYKHETGGLVNLSVGVSVSFGNREEHADWYYDN</sequence>
<accession>A0A9X1R4Q0</accession>
<evidence type="ECO:0000256" key="1">
    <source>
        <dbReference type="SAM" id="SignalP"/>
    </source>
</evidence>
<protein>
    <recommendedName>
        <fullName evidence="4">Lipid A 3-O-deacylase (PagL)</fullName>
    </recommendedName>
</protein>
<evidence type="ECO:0000313" key="2">
    <source>
        <dbReference type="EMBL" id="MCG2431692.1"/>
    </source>
</evidence>
<dbReference type="EMBL" id="JAIRBB010000010">
    <property type="protein sequence ID" value="MCG2431692.1"/>
    <property type="molecule type" value="Genomic_DNA"/>
</dbReference>
<dbReference type="Proteomes" id="UP001139462">
    <property type="component" value="Unassembled WGS sequence"/>
</dbReference>
<gene>
    <name evidence="2" type="ORF">K8344_11225</name>
</gene>
<feature type="chain" id="PRO_5040843727" description="Lipid A 3-O-deacylase (PagL)" evidence="1">
    <location>
        <begin position="26"/>
        <end position="222"/>
    </location>
</feature>
<comment type="caution">
    <text evidence="2">The sequence shown here is derived from an EMBL/GenBank/DDBJ whole genome shotgun (WGS) entry which is preliminary data.</text>
</comment>
<keyword evidence="1" id="KW-0732">Signal</keyword>